<dbReference type="Proteomes" id="UP001501337">
    <property type="component" value="Unassembled WGS sequence"/>
</dbReference>
<keyword evidence="3 4" id="KW-0443">Lipid metabolism</keyword>
<dbReference type="RefSeq" id="WP_344806393.1">
    <property type="nucleotide sequence ID" value="NZ_BAABBO010000010.1"/>
</dbReference>
<keyword evidence="7" id="KW-1185">Reference proteome</keyword>
<protein>
    <submittedName>
        <fullName evidence="6">DUF3336 domain-containing protein</fullName>
    </submittedName>
</protein>
<evidence type="ECO:0000256" key="4">
    <source>
        <dbReference type="PROSITE-ProRule" id="PRU01161"/>
    </source>
</evidence>
<evidence type="ECO:0000313" key="6">
    <source>
        <dbReference type="EMBL" id="GAA3964356.1"/>
    </source>
</evidence>
<feature type="active site" description="Proton acceptor" evidence="4">
    <location>
        <position position="321"/>
    </location>
</feature>
<name>A0ABP7PEP3_9GAMM</name>
<accession>A0ABP7PEP3</accession>
<dbReference type="InterPro" id="IPR016035">
    <property type="entry name" value="Acyl_Trfase/lysoPLipase"/>
</dbReference>
<dbReference type="EMBL" id="BAABBO010000010">
    <property type="protein sequence ID" value="GAA3964356.1"/>
    <property type="molecule type" value="Genomic_DNA"/>
</dbReference>
<dbReference type="PANTHER" id="PTHR14226">
    <property type="entry name" value="NEUROPATHY TARGET ESTERASE/SWISS CHEESE D.MELANOGASTER"/>
    <property type="match status" value="1"/>
</dbReference>
<dbReference type="PROSITE" id="PS51635">
    <property type="entry name" value="PNPLA"/>
    <property type="match status" value="1"/>
</dbReference>
<dbReference type="InterPro" id="IPR050301">
    <property type="entry name" value="NTE"/>
</dbReference>
<dbReference type="Pfam" id="PF11815">
    <property type="entry name" value="DUF3336"/>
    <property type="match status" value="1"/>
</dbReference>
<dbReference type="SUPFAM" id="SSF52151">
    <property type="entry name" value="FabD/lysophospholipase-like"/>
    <property type="match status" value="1"/>
</dbReference>
<feature type="domain" description="PNPLA" evidence="5">
    <location>
        <begin position="148"/>
        <end position="334"/>
    </location>
</feature>
<proteinExistence type="predicted"/>
<evidence type="ECO:0000256" key="2">
    <source>
        <dbReference type="ARBA" id="ARBA00022963"/>
    </source>
</evidence>
<sequence>MSVFRSRKNKYREAMASATNYHSWREAALELDYIEGNMEWKESFASDLYNYELIYERISALKTSFERRDYDALLRHLREGQHHDLGNMGSAQLYTRSHVGTKHLIEEYIGQVCLVLQHLRETEIPQLPLREKYDFFKDMALSYGRPALLLSGGATLGLFHLGVVKALWERGLLPQVIAGSSVGSIIAAMLGTHTDDEIPEMLLPHRHNLKAWRFMGLLHGLRGGGFMDVRELERCLRANIGEYSFLEAFQRTNRSINISVSPTAQHQKERLLCGYTSPYLFVWSAALASSAVPIIFPPVKLMKKDQFGNAVPFMPKLRWVDGSVVSDLPVERLMHLYDVNFSIVSQTNPHIVPFLNNDLPDGGKTSLSSIPMRVIRAEMEFHGKGLFDYLRSNLSSSVLRQASGQVYNILAQKYFGDVTISPRYTWWHYAQLFKNPAPDVVRRLTLEGERATWPKISMIATHAKISQTLEKSIIELKERLRGQRAELSVVGKPTVGKAS</sequence>
<evidence type="ECO:0000313" key="7">
    <source>
        <dbReference type="Proteomes" id="UP001501337"/>
    </source>
</evidence>
<evidence type="ECO:0000259" key="5">
    <source>
        <dbReference type="PROSITE" id="PS51635"/>
    </source>
</evidence>
<dbReference type="Gene3D" id="3.40.1090.10">
    <property type="entry name" value="Cytosolic phospholipase A2 catalytic domain"/>
    <property type="match status" value="2"/>
</dbReference>
<evidence type="ECO:0000256" key="3">
    <source>
        <dbReference type="ARBA" id="ARBA00023098"/>
    </source>
</evidence>
<organism evidence="6 7">
    <name type="scientific">Allohahella marinimesophila</name>
    <dbReference type="NCBI Taxonomy" id="1054972"/>
    <lineage>
        <taxon>Bacteria</taxon>
        <taxon>Pseudomonadati</taxon>
        <taxon>Pseudomonadota</taxon>
        <taxon>Gammaproteobacteria</taxon>
        <taxon>Oceanospirillales</taxon>
        <taxon>Hahellaceae</taxon>
        <taxon>Allohahella</taxon>
    </lineage>
</organism>
<feature type="active site" description="Nucleophile" evidence="4">
    <location>
        <position position="181"/>
    </location>
</feature>
<dbReference type="CDD" id="cd07206">
    <property type="entry name" value="Pat_TGL3-4-5_SDP1"/>
    <property type="match status" value="1"/>
</dbReference>
<keyword evidence="1 4" id="KW-0378">Hydrolase</keyword>
<dbReference type="Pfam" id="PF01734">
    <property type="entry name" value="Patatin"/>
    <property type="match status" value="1"/>
</dbReference>
<evidence type="ECO:0000256" key="1">
    <source>
        <dbReference type="ARBA" id="ARBA00022801"/>
    </source>
</evidence>
<feature type="short sequence motif" description="GXSXG" evidence="4">
    <location>
        <begin position="179"/>
        <end position="183"/>
    </location>
</feature>
<comment type="caution">
    <text evidence="6">The sequence shown here is derived from an EMBL/GenBank/DDBJ whole genome shotgun (WGS) entry which is preliminary data.</text>
</comment>
<gene>
    <name evidence="6" type="ORF">GCM10022278_22640</name>
</gene>
<comment type="caution">
    <text evidence="4">Lacks conserved residue(s) required for the propagation of feature annotation.</text>
</comment>
<reference evidence="7" key="1">
    <citation type="journal article" date="2019" name="Int. J. Syst. Evol. Microbiol.">
        <title>The Global Catalogue of Microorganisms (GCM) 10K type strain sequencing project: providing services to taxonomists for standard genome sequencing and annotation.</title>
        <authorList>
            <consortium name="The Broad Institute Genomics Platform"/>
            <consortium name="The Broad Institute Genome Sequencing Center for Infectious Disease"/>
            <person name="Wu L."/>
            <person name="Ma J."/>
        </authorList>
    </citation>
    <scope>NUCLEOTIDE SEQUENCE [LARGE SCALE GENOMIC DNA]</scope>
    <source>
        <strain evidence="7">JCM 17555</strain>
    </source>
</reference>
<keyword evidence="2 4" id="KW-0442">Lipid degradation</keyword>
<dbReference type="InterPro" id="IPR002641">
    <property type="entry name" value="PNPLA_dom"/>
</dbReference>
<dbReference type="PANTHER" id="PTHR14226:SF10">
    <property type="entry name" value="TRIACYLGLYCEROL LIPASE 4-RELATED"/>
    <property type="match status" value="1"/>
</dbReference>
<dbReference type="InterPro" id="IPR021771">
    <property type="entry name" value="Triacylglycerol_lipase_N"/>
</dbReference>